<feature type="transmembrane region" description="Helical" evidence="8">
    <location>
        <begin position="13"/>
        <end position="37"/>
    </location>
</feature>
<name>A0AA49FJB8_9PROT</name>
<comment type="subcellular location">
    <subcellularLocation>
        <location evidence="8">Cell membrane</location>
        <topology evidence="8">Multi-pass membrane protein</topology>
    </subcellularLocation>
    <subcellularLocation>
        <location evidence="1">Membrane</location>
        <topology evidence="1">Multi-pass membrane protein</topology>
    </subcellularLocation>
</comment>
<evidence type="ECO:0000256" key="3">
    <source>
        <dbReference type="ARBA" id="ARBA00022475"/>
    </source>
</evidence>
<reference evidence="10" key="1">
    <citation type="journal article" date="2023" name="Nat. Microbiol.">
        <title>Enrichment and characterization of a nitric oxide-reducing microbial community in a continuous bioreactor.</title>
        <authorList>
            <person name="Garrido-Amador P."/>
            <person name="Stortenbeker N."/>
            <person name="Wessels H.J.C.T."/>
            <person name="Speth D.R."/>
            <person name="Garcia-Heredia I."/>
            <person name="Kartal B."/>
        </authorList>
    </citation>
    <scope>NUCLEOTIDE SEQUENCE</scope>
    <source>
        <strain evidence="10">MAG1</strain>
    </source>
</reference>
<comment type="catalytic activity">
    <reaction evidence="8">
        <text>an all-trans-polyprenyl diphosphate + 1,4-dihydroxy-2-naphthoate + H(+) = a 2-demethylmenaquinol + CO2 + diphosphate</text>
        <dbReference type="Rhea" id="RHEA:26478"/>
        <dbReference type="Rhea" id="RHEA-COMP:9563"/>
        <dbReference type="Rhea" id="RHEA-COMP:9564"/>
        <dbReference type="ChEBI" id="CHEBI:11173"/>
        <dbReference type="ChEBI" id="CHEBI:15378"/>
        <dbReference type="ChEBI" id="CHEBI:16526"/>
        <dbReference type="ChEBI" id="CHEBI:33019"/>
        <dbReference type="ChEBI" id="CHEBI:55437"/>
        <dbReference type="ChEBI" id="CHEBI:58914"/>
        <dbReference type="EC" id="2.5.1.74"/>
    </reaction>
</comment>
<keyword evidence="5 8" id="KW-0812">Transmembrane</keyword>
<dbReference type="NCBIfam" id="NF004751">
    <property type="entry name" value="PRK06080.1-3"/>
    <property type="match status" value="1"/>
</dbReference>
<dbReference type="PANTHER" id="PTHR13929">
    <property type="entry name" value="1,4-DIHYDROXY-2-NAPHTHOATE OCTAPRENYLTRANSFERASE"/>
    <property type="match status" value="1"/>
</dbReference>
<dbReference type="Proteomes" id="UP001234916">
    <property type="component" value="Chromosome"/>
</dbReference>
<feature type="transmembrane region" description="Helical" evidence="8">
    <location>
        <begin position="114"/>
        <end position="138"/>
    </location>
</feature>
<dbReference type="PANTHER" id="PTHR13929:SF0">
    <property type="entry name" value="UBIA PRENYLTRANSFERASE DOMAIN-CONTAINING PROTEIN 1"/>
    <property type="match status" value="1"/>
</dbReference>
<keyword evidence="7 8" id="KW-0472">Membrane</keyword>
<comment type="pathway">
    <text evidence="8">Quinol/quinone metabolism; menaquinone biosynthesis; menaquinol from 1,4-dihydroxy-2-naphthoate: step 1/2.</text>
</comment>
<accession>A0AA49FJB8</accession>
<gene>
    <name evidence="8" type="primary">menA</name>
    <name evidence="10" type="ORF">OHM77_08130</name>
</gene>
<keyword evidence="6 8" id="KW-1133">Transmembrane helix</keyword>
<dbReference type="InterPro" id="IPR000537">
    <property type="entry name" value="UbiA_prenyltransferase"/>
</dbReference>
<keyword evidence="2 8" id="KW-0474">Menaquinone biosynthesis</keyword>
<comment type="similarity">
    <text evidence="8">Belongs to the MenA family. Type 1 subfamily.</text>
</comment>
<keyword evidence="3 8" id="KW-1003">Cell membrane</keyword>
<feature type="transmembrane region" description="Helical" evidence="8">
    <location>
        <begin position="44"/>
        <end position="63"/>
    </location>
</feature>
<comment type="caution">
    <text evidence="8">Lacks conserved residue(s) required for the propagation of feature annotation.</text>
</comment>
<keyword evidence="4 8" id="KW-0808">Transferase</keyword>
<dbReference type="Gene3D" id="1.10.357.140">
    <property type="entry name" value="UbiA prenyltransferase"/>
    <property type="match status" value="1"/>
</dbReference>
<evidence type="ECO:0000256" key="2">
    <source>
        <dbReference type="ARBA" id="ARBA00022428"/>
    </source>
</evidence>
<dbReference type="KEGG" id="npv:OHM77_08130"/>
<evidence type="ECO:0000256" key="7">
    <source>
        <dbReference type="ARBA" id="ARBA00023136"/>
    </source>
</evidence>
<evidence type="ECO:0000313" key="10">
    <source>
        <dbReference type="EMBL" id="WIM04669.1"/>
    </source>
</evidence>
<organism evidence="10">
    <name type="scientific">Candidatus Nitricoxidivorans perseverans</name>
    <dbReference type="NCBI Taxonomy" id="2975601"/>
    <lineage>
        <taxon>Bacteria</taxon>
        <taxon>Pseudomonadati</taxon>
        <taxon>Pseudomonadota</taxon>
        <taxon>Betaproteobacteria</taxon>
        <taxon>Nitrosomonadales</taxon>
        <taxon>Sterolibacteriaceae</taxon>
        <taxon>Candidatus Nitricoxidivorans</taxon>
    </lineage>
</organism>
<protein>
    <recommendedName>
        <fullName evidence="8 9">1,4-dihydroxy-2-naphthoate octaprenyltransferase</fullName>
        <shortName evidence="8">DHNA-octaprenyltransferase</shortName>
        <ecNumber evidence="8 9">2.5.1.74</ecNumber>
    </recommendedName>
</protein>
<dbReference type="AlphaFoldDB" id="A0AA49FJB8"/>
<evidence type="ECO:0000256" key="6">
    <source>
        <dbReference type="ARBA" id="ARBA00022989"/>
    </source>
</evidence>
<dbReference type="HAMAP" id="MF_01937">
    <property type="entry name" value="MenA_1"/>
    <property type="match status" value="1"/>
</dbReference>
<evidence type="ECO:0000256" key="9">
    <source>
        <dbReference type="NCBIfam" id="TIGR00751"/>
    </source>
</evidence>
<proteinExistence type="inferred from homology"/>
<dbReference type="Pfam" id="PF01040">
    <property type="entry name" value="UbiA"/>
    <property type="match status" value="1"/>
</dbReference>
<evidence type="ECO:0000256" key="4">
    <source>
        <dbReference type="ARBA" id="ARBA00022679"/>
    </source>
</evidence>
<dbReference type="CDD" id="cd13962">
    <property type="entry name" value="PT_UbiA_UBIAD1"/>
    <property type="match status" value="1"/>
</dbReference>
<dbReference type="GO" id="GO:0046428">
    <property type="term" value="F:1,4-dihydroxy-2-naphthoate polyprenyltransferase activity"/>
    <property type="evidence" value="ECO:0007669"/>
    <property type="project" value="UniProtKB-UniRule"/>
</dbReference>
<dbReference type="GO" id="GO:0005886">
    <property type="term" value="C:plasma membrane"/>
    <property type="evidence" value="ECO:0007669"/>
    <property type="project" value="UniProtKB-SubCell"/>
</dbReference>
<comment type="function">
    <text evidence="8">Conversion of 1,4-dihydroxy-2-naphthoate (DHNA) to demethylmenaquinone (DMK).</text>
</comment>
<sequence>MADRPDVPEGWRLWWLAVRPKTLSLSAAPVIVGTALARAEGAPMAWLPALAALFCAMLIQAGTNLHNDAADFERGNDRPGRAGPVRVTAAGWATPREVRAAALAAFGLAFLPGIYLAFAGGWPIVAIGLASLAAGWAYSGGPRPVSHTPLGELFVFAFFGLVAVGGSHWLQSGALTAASLLGGAAVGLFAAAVLMVNNTRDVAGDTAAGRRTLASVAGPARARRIYAHMMLAPFALPPLLAHVLMDRPGAWLAWGAVPWSLTLIRRMSAAEGPALNAVLADTARAGLLYALLLAAGVSLPG</sequence>
<evidence type="ECO:0000256" key="8">
    <source>
        <dbReference type="HAMAP-Rule" id="MF_01937"/>
    </source>
</evidence>
<dbReference type="GO" id="GO:0042371">
    <property type="term" value="P:vitamin K biosynthetic process"/>
    <property type="evidence" value="ECO:0007669"/>
    <property type="project" value="TreeGrafter"/>
</dbReference>
<dbReference type="PIRSF" id="PIRSF005355">
    <property type="entry name" value="UBIAD1"/>
    <property type="match status" value="1"/>
</dbReference>
<dbReference type="EMBL" id="CP107246">
    <property type="protein sequence ID" value="WIM04669.1"/>
    <property type="molecule type" value="Genomic_DNA"/>
</dbReference>
<dbReference type="GO" id="GO:0009234">
    <property type="term" value="P:menaquinone biosynthetic process"/>
    <property type="evidence" value="ECO:0007669"/>
    <property type="project" value="UniProtKB-UniRule"/>
</dbReference>
<dbReference type="InterPro" id="IPR004657">
    <property type="entry name" value="MenA"/>
</dbReference>
<evidence type="ECO:0000256" key="1">
    <source>
        <dbReference type="ARBA" id="ARBA00004141"/>
    </source>
</evidence>
<dbReference type="InterPro" id="IPR026046">
    <property type="entry name" value="UBIAD1"/>
</dbReference>
<dbReference type="NCBIfam" id="TIGR00751">
    <property type="entry name" value="menA"/>
    <property type="match status" value="1"/>
</dbReference>
<dbReference type="EC" id="2.5.1.74" evidence="8 9"/>
<feature type="transmembrane region" description="Helical" evidence="8">
    <location>
        <begin position="150"/>
        <end position="170"/>
    </location>
</feature>
<evidence type="ECO:0000256" key="5">
    <source>
        <dbReference type="ARBA" id="ARBA00022692"/>
    </source>
</evidence>
<dbReference type="InterPro" id="IPR044878">
    <property type="entry name" value="UbiA_sf"/>
</dbReference>
<feature type="transmembrane region" description="Helical" evidence="8">
    <location>
        <begin position="176"/>
        <end position="196"/>
    </location>
</feature>